<organism evidence="2 3">
    <name type="scientific">Streptosporangium longisporum</name>
    <dbReference type="NCBI Taxonomy" id="46187"/>
    <lineage>
        <taxon>Bacteria</taxon>
        <taxon>Bacillati</taxon>
        <taxon>Actinomycetota</taxon>
        <taxon>Actinomycetes</taxon>
        <taxon>Streptosporangiales</taxon>
        <taxon>Streptosporangiaceae</taxon>
        <taxon>Streptosporangium</taxon>
    </lineage>
</organism>
<dbReference type="InterPro" id="IPR000182">
    <property type="entry name" value="GNAT_dom"/>
</dbReference>
<dbReference type="EMBL" id="BAAAWD010000013">
    <property type="protein sequence ID" value="GAA3016993.1"/>
    <property type="molecule type" value="Genomic_DNA"/>
</dbReference>
<dbReference type="RefSeq" id="WP_344898645.1">
    <property type="nucleotide sequence ID" value="NZ_BAAAWD010000013.1"/>
</dbReference>
<name>A0ABP6KPS5_9ACTN</name>
<accession>A0ABP6KPS5</accession>
<keyword evidence="3" id="KW-1185">Reference proteome</keyword>
<sequence length="323" mass="35668">MILKTAAGLPLAVVDVHEALEGDWRRHRHEVDVVRVQNPPPECWAELAAAGFAPKPQVVVWRAATAASDEAFLERLTTRDRRNVFVARRRGLAAGLRLDVRPVSPALLEAFLPLYESQITEMRHGWPVAARHRERILAESEHYFAVCAWEGADLAGACISLQSPDKDEVRGRFGAVAARHHATGLTRLLYMELIGEARRRGFTWVSLGSDPNLYGHLAKPGLFGFKSRLGFVPLPSHLVDPGSGSDQADRIVNLAALGDPSFVLAYAPGPDGRPERGPALRLEMFSFTEDLDLRPYSPAHLAGVRLHHLRRPCLDTPARQAHP</sequence>
<evidence type="ECO:0000259" key="1">
    <source>
        <dbReference type="PROSITE" id="PS51186"/>
    </source>
</evidence>
<protein>
    <recommendedName>
        <fullName evidence="1">N-acetyltransferase domain-containing protein</fullName>
    </recommendedName>
</protein>
<reference evidence="3" key="1">
    <citation type="journal article" date="2019" name="Int. J. Syst. Evol. Microbiol.">
        <title>The Global Catalogue of Microorganisms (GCM) 10K type strain sequencing project: providing services to taxonomists for standard genome sequencing and annotation.</title>
        <authorList>
            <consortium name="The Broad Institute Genomics Platform"/>
            <consortium name="The Broad Institute Genome Sequencing Center for Infectious Disease"/>
            <person name="Wu L."/>
            <person name="Ma J."/>
        </authorList>
    </citation>
    <scope>NUCLEOTIDE SEQUENCE [LARGE SCALE GENOMIC DNA]</scope>
    <source>
        <strain evidence="3">JCM 3106</strain>
    </source>
</reference>
<proteinExistence type="predicted"/>
<comment type="caution">
    <text evidence="2">The sequence shown here is derived from an EMBL/GenBank/DDBJ whole genome shotgun (WGS) entry which is preliminary data.</text>
</comment>
<dbReference type="InterPro" id="IPR016181">
    <property type="entry name" value="Acyl_CoA_acyltransferase"/>
</dbReference>
<evidence type="ECO:0000313" key="2">
    <source>
        <dbReference type="EMBL" id="GAA3016993.1"/>
    </source>
</evidence>
<dbReference type="SUPFAM" id="SSF55729">
    <property type="entry name" value="Acyl-CoA N-acyltransferases (Nat)"/>
    <property type="match status" value="1"/>
</dbReference>
<dbReference type="Proteomes" id="UP001499930">
    <property type="component" value="Unassembled WGS sequence"/>
</dbReference>
<feature type="domain" description="N-acetyltransferase" evidence="1">
    <location>
        <begin position="98"/>
        <end position="240"/>
    </location>
</feature>
<evidence type="ECO:0000313" key="3">
    <source>
        <dbReference type="Proteomes" id="UP001499930"/>
    </source>
</evidence>
<dbReference type="Gene3D" id="3.40.630.30">
    <property type="match status" value="1"/>
</dbReference>
<gene>
    <name evidence="2" type="ORF">GCM10017559_45910</name>
</gene>
<dbReference type="PROSITE" id="PS51186">
    <property type="entry name" value="GNAT"/>
    <property type="match status" value="1"/>
</dbReference>